<dbReference type="Gene3D" id="3.30.2130.10">
    <property type="entry name" value="VC0802-like"/>
    <property type="match status" value="1"/>
</dbReference>
<gene>
    <name evidence="2" type="ORF">SAMN05444280_11856</name>
</gene>
<dbReference type="Pfam" id="PF19571">
    <property type="entry name" value="ACT_8"/>
    <property type="match status" value="1"/>
</dbReference>
<name>A0A1M6IZM0_9BACT</name>
<dbReference type="InterPro" id="IPR045865">
    <property type="entry name" value="ACT-like_dom_sf"/>
</dbReference>
<evidence type="ECO:0000259" key="1">
    <source>
        <dbReference type="PROSITE" id="PS51671"/>
    </source>
</evidence>
<dbReference type="RefSeq" id="WP_073169870.1">
    <property type="nucleotide sequence ID" value="NZ_FQZE01000018.1"/>
</dbReference>
<reference evidence="2 3" key="1">
    <citation type="submission" date="2016-11" db="EMBL/GenBank/DDBJ databases">
        <authorList>
            <person name="Jaros S."/>
            <person name="Januszkiewicz K."/>
            <person name="Wedrychowicz H."/>
        </authorList>
    </citation>
    <scope>NUCLEOTIDE SEQUENCE [LARGE SCALE GENOMIC DNA]</scope>
    <source>
        <strain evidence="2 3">DSM 27063</strain>
    </source>
</reference>
<evidence type="ECO:0000313" key="3">
    <source>
        <dbReference type="Proteomes" id="UP000184050"/>
    </source>
</evidence>
<dbReference type="SUPFAM" id="SSF55021">
    <property type="entry name" value="ACT-like"/>
    <property type="match status" value="2"/>
</dbReference>
<proteinExistence type="predicted"/>
<dbReference type="InterPro" id="IPR002912">
    <property type="entry name" value="ACT_dom"/>
</dbReference>
<sequence length="143" mass="15926">MAFEVSVFLENKIAHFEGITNLLKAEKINIRSLTLSNILHGWGVLNLLVDQPEEAYRILAEKGNSVVLREVIALEMKDETGGLDELLVKIARVGIHIENAYSRLISETGMAILILDVPDVIEAKKRLEQNGISILDDKMVYGV</sequence>
<dbReference type="EMBL" id="FQZE01000018">
    <property type="protein sequence ID" value="SHJ39938.1"/>
    <property type="molecule type" value="Genomic_DNA"/>
</dbReference>
<dbReference type="PROSITE" id="PS51671">
    <property type="entry name" value="ACT"/>
    <property type="match status" value="1"/>
</dbReference>
<dbReference type="STRING" id="1168035.SAMN05444280_11856"/>
<dbReference type="AlphaFoldDB" id="A0A1M6IZM0"/>
<dbReference type="Proteomes" id="UP000184050">
    <property type="component" value="Unassembled WGS sequence"/>
</dbReference>
<dbReference type="InterPro" id="IPR045739">
    <property type="entry name" value="ACT_dom_pair"/>
</dbReference>
<organism evidence="2 3">
    <name type="scientific">Tangfeifania diversioriginum</name>
    <dbReference type="NCBI Taxonomy" id="1168035"/>
    <lineage>
        <taxon>Bacteria</taxon>
        <taxon>Pseudomonadati</taxon>
        <taxon>Bacteroidota</taxon>
        <taxon>Bacteroidia</taxon>
        <taxon>Marinilabiliales</taxon>
        <taxon>Prolixibacteraceae</taxon>
        <taxon>Tangfeifania</taxon>
    </lineage>
</organism>
<dbReference type="PANTHER" id="PTHR40099:SF1">
    <property type="entry name" value="ACETOLACTATE SYNTHASE, SMALL SUBUNIT"/>
    <property type="match status" value="1"/>
</dbReference>
<dbReference type="OrthoDB" id="9790662at2"/>
<protein>
    <submittedName>
        <fullName evidence="2">Uncharacterized conserved protein, contains tandem ACT domains</fullName>
    </submittedName>
</protein>
<dbReference type="PANTHER" id="PTHR40099">
    <property type="entry name" value="ACETOLACTATE SYNTHASE, SMALL SUBUNIT"/>
    <property type="match status" value="1"/>
</dbReference>
<feature type="domain" description="ACT" evidence="1">
    <location>
        <begin position="71"/>
        <end position="142"/>
    </location>
</feature>
<keyword evidence="3" id="KW-1185">Reference proteome</keyword>
<accession>A0A1M6IZM0</accession>
<evidence type="ECO:0000313" key="2">
    <source>
        <dbReference type="EMBL" id="SHJ39938.1"/>
    </source>
</evidence>